<accession>A0A1G9EMM9</accession>
<dbReference type="GO" id="GO:0003952">
    <property type="term" value="F:NAD+ synthase (glutamine-hydrolyzing) activity"/>
    <property type="evidence" value="ECO:0007669"/>
    <property type="project" value="InterPro"/>
</dbReference>
<dbReference type="AlphaFoldDB" id="A0A1G9EMM9"/>
<evidence type="ECO:0000256" key="3">
    <source>
        <dbReference type="ARBA" id="ARBA00022741"/>
    </source>
</evidence>
<dbReference type="EC" id="6.3.1.5" evidence="7"/>
<dbReference type="PANTHER" id="PTHR23090:SF9">
    <property type="entry name" value="GLUTAMINE-DEPENDENT NAD(+) SYNTHETASE"/>
    <property type="match status" value="1"/>
</dbReference>
<evidence type="ECO:0000256" key="8">
    <source>
        <dbReference type="SAM" id="MobiDB-lite"/>
    </source>
</evidence>
<proteinExistence type="inferred from homology"/>
<dbReference type="RefSeq" id="WP_090310802.1">
    <property type="nucleotide sequence ID" value="NZ_FNFE01000007.1"/>
</dbReference>
<dbReference type="GO" id="GO:0005737">
    <property type="term" value="C:cytoplasm"/>
    <property type="evidence" value="ECO:0007669"/>
    <property type="project" value="InterPro"/>
</dbReference>
<evidence type="ECO:0000256" key="4">
    <source>
        <dbReference type="ARBA" id="ARBA00022840"/>
    </source>
</evidence>
<dbReference type="Gene3D" id="3.40.50.620">
    <property type="entry name" value="HUPs"/>
    <property type="match status" value="1"/>
</dbReference>
<dbReference type="GO" id="GO:0009435">
    <property type="term" value="P:NAD+ biosynthetic process"/>
    <property type="evidence" value="ECO:0007669"/>
    <property type="project" value="UniProtKB-UniPathway"/>
</dbReference>
<evidence type="ECO:0000256" key="1">
    <source>
        <dbReference type="ARBA" id="ARBA00004790"/>
    </source>
</evidence>
<feature type="compositionally biased region" description="Basic and acidic residues" evidence="8">
    <location>
        <begin position="11"/>
        <end position="21"/>
    </location>
</feature>
<keyword evidence="11" id="KW-1185">Reference proteome</keyword>
<keyword evidence="2 6" id="KW-0436">Ligase</keyword>
<protein>
    <recommendedName>
        <fullName evidence="7">NH(3)-dependent NAD(+) synthetase</fullName>
        <ecNumber evidence="7">6.3.1.5</ecNumber>
    </recommendedName>
</protein>
<keyword evidence="3 6" id="KW-0547">Nucleotide-binding</keyword>
<organism evidence="10 11">
    <name type="scientific">Natronorubrum texcoconense</name>
    <dbReference type="NCBI Taxonomy" id="1095776"/>
    <lineage>
        <taxon>Archaea</taxon>
        <taxon>Methanobacteriati</taxon>
        <taxon>Methanobacteriota</taxon>
        <taxon>Stenosarchaea group</taxon>
        <taxon>Halobacteria</taxon>
        <taxon>Halobacteriales</taxon>
        <taxon>Natrialbaceae</taxon>
        <taxon>Natronorubrum</taxon>
    </lineage>
</organism>
<comment type="similarity">
    <text evidence="6">Belongs to the NAD synthetase family.</text>
</comment>
<name>A0A1G9EMM9_9EURY</name>
<dbReference type="OrthoDB" id="39312at2157"/>
<dbReference type="EMBL" id="FNFE01000007">
    <property type="protein sequence ID" value="SDK77390.1"/>
    <property type="molecule type" value="Genomic_DNA"/>
</dbReference>
<evidence type="ECO:0000256" key="6">
    <source>
        <dbReference type="RuleBase" id="RU003811"/>
    </source>
</evidence>
<dbReference type="Pfam" id="PF02540">
    <property type="entry name" value="NAD_synthase"/>
    <property type="match status" value="1"/>
</dbReference>
<dbReference type="InterPro" id="IPR003694">
    <property type="entry name" value="NAD_synthase"/>
</dbReference>
<dbReference type="UniPathway" id="UPA00253">
    <property type="reaction ID" value="UER00333"/>
</dbReference>
<dbReference type="InterPro" id="IPR014729">
    <property type="entry name" value="Rossmann-like_a/b/a_fold"/>
</dbReference>
<dbReference type="PANTHER" id="PTHR23090">
    <property type="entry name" value="NH 3 /GLUTAMINE-DEPENDENT NAD + SYNTHETASE"/>
    <property type="match status" value="1"/>
</dbReference>
<keyword evidence="5 6" id="KW-0520">NAD</keyword>
<feature type="domain" description="NAD/GMP synthase" evidence="9">
    <location>
        <begin position="39"/>
        <end position="279"/>
    </location>
</feature>
<comment type="pathway">
    <text evidence="1">Cofactor biosynthesis; NAD(+) biosynthesis.</text>
</comment>
<sequence length="292" mass="30682">MTDDAAAVGRARGDGLTRDDDGLATDPDALARLQEIVPAFIEEQVDDAGADGVVIALDGELASTVTATLAVDALGSDRVTGLVLPAYMNQEAAARDAEAIASVLDIEYSRVPLQPLLGAFQEVIGATAQPADDLVAMENVAARLRMACSYYVANTTNALVVGTATRTDRFLGTLTKHADTGVDCLPLGDLYGTEVRALADALEIPTDLVAQSAFPAVGAGQFAGDELEIEAKAVDRILRSHVDEGLAVASVAERVDVDAAAVERIADWYASMRHKRRLPPTPATREGSEHPF</sequence>
<evidence type="ECO:0000256" key="2">
    <source>
        <dbReference type="ARBA" id="ARBA00022598"/>
    </source>
</evidence>
<dbReference type="InterPro" id="IPR022310">
    <property type="entry name" value="NAD/GMP_synthase"/>
</dbReference>
<dbReference type="NCBIfam" id="TIGR00552">
    <property type="entry name" value="nadE"/>
    <property type="match status" value="1"/>
</dbReference>
<feature type="region of interest" description="Disordered" evidence="8">
    <location>
        <begin position="1"/>
        <end position="23"/>
    </location>
</feature>
<dbReference type="GO" id="GO:0008795">
    <property type="term" value="F:NAD+ synthase activity"/>
    <property type="evidence" value="ECO:0007669"/>
    <property type="project" value="UniProtKB-EC"/>
</dbReference>
<gene>
    <name evidence="10" type="ORF">SAMN04515672_3898</name>
</gene>
<dbReference type="STRING" id="1095776.SAMN04515672_3898"/>
<dbReference type="Proteomes" id="UP000198882">
    <property type="component" value="Unassembled WGS sequence"/>
</dbReference>
<dbReference type="GO" id="GO:0004359">
    <property type="term" value="F:glutaminase activity"/>
    <property type="evidence" value="ECO:0007669"/>
    <property type="project" value="InterPro"/>
</dbReference>
<dbReference type="SUPFAM" id="SSF52402">
    <property type="entry name" value="Adenine nucleotide alpha hydrolases-like"/>
    <property type="match status" value="1"/>
</dbReference>
<keyword evidence="4 6" id="KW-0067">ATP-binding</keyword>
<evidence type="ECO:0000259" key="9">
    <source>
        <dbReference type="Pfam" id="PF02540"/>
    </source>
</evidence>
<evidence type="ECO:0000256" key="7">
    <source>
        <dbReference type="RuleBase" id="RU003812"/>
    </source>
</evidence>
<comment type="catalytic activity">
    <reaction evidence="7">
        <text>deamido-NAD(+) + NH4(+) + ATP = AMP + diphosphate + NAD(+) + H(+)</text>
        <dbReference type="Rhea" id="RHEA:21188"/>
        <dbReference type="ChEBI" id="CHEBI:15378"/>
        <dbReference type="ChEBI" id="CHEBI:28938"/>
        <dbReference type="ChEBI" id="CHEBI:30616"/>
        <dbReference type="ChEBI" id="CHEBI:33019"/>
        <dbReference type="ChEBI" id="CHEBI:57540"/>
        <dbReference type="ChEBI" id="CHEBI:58437"/>
        <dbReference type="ChEBI" id="CHEBI:456215"/>
        <dbReference type="EC" id="6.3.1.5"/>
    </reaction>
</comment>
<reference evidence="11" key="1">
    <citation type="submission" date="2016-10" db="EMBL/GenBank/DDBJ databases">
        <authorList>
            <person name="Varghese N."/>
            <person name="Submissions S."/>
        </authorList>
    </citation>
    <scope>NUCLEOTIDE SEQUENCE [LARGE SCALE GENOMIC DNA]</scope>
    <source>
        <strain evidence="11">B4,CECT 8067,JCM 17497</strain>
    </source>
</reference>
<dbReference type="CDD" id="cd00553">
    <property type="entry name" value="NAD_synthase"/>
    <property type="match status" value="1"/>
</dbReference>
<evidence type="ECO:0000313" key="10">
    <source>
        <dbReference type="EMBL" id="SDK77390.1"/>
    </source>
</evidence>
<evidence type="ECO:0000313" key="11">
    <source>
        <dbReference type="Proteomes" id="UP000198882"/>
    </source>
</evidence>
<dbReference type="GO" id="GO:0005524">
    <property type="term" value="F:ATP binding"/>
    <property type="evidence" value="ECO:0007669"/>
    <property type="project" value="UniProtKB-KW"/>
</dbReference>
<evidence type="ECO:0000256" key="5">
    <source>
        <dbReference type="ARBA" id="ARBA00023027"/>
    </source>
</evidence>
<feature type="compositionally biased region" description="Low complexity" evidence="8">
    <location>
        <begin position="1"/>
        <end position="10"/>
    </location>
</feature>